<evidence type="ECO:0000313" key="4">
    <source>
        <dbReference type="EMBL" id="PST83491.1"/>
    </source>
</evidence>
<dbReference type="OrthoDB" id="9789181at2"/>
<keyword evidence="1 2" id="KW-0597">Phosphoprotein</keyword>
<evidence type="ECO:0000256" key="1">
    <source>
        <dbReference type="ARBA" id="ARBA00022553"/>
    </source>
</evidence>
<evidence type="ECO:0000256" key="2">
    <source>
        <dbReference type="PROSITE-ProRule" id="PRU00169"/>
    </source>
</evidence>
<proteinExistence type="predicted"/>
<dbReference type="PANTHER" id="PTHR44591:SF3">
    <property type="entry name" value="RESPONSE REGULATORY DOMAIN-CONTAINING PROTEIN"/>
    <property type="match status" value="1"/>
</dbReference>
<evidence type="ECO:0000259" key="3">
    <source>
        <dbReference type="PROSITE" id="PS50110"/>
    </source>
</evidence>
<comment type="caution">
    <text evidence="4">The sequence shown here is derived from an EMBL/GenBank/DDBJ whole genome shotgun (WGS) entry which is preliminary data.</text>
</comment>
<accession>A0A2T3HM97</accession>
<name>A0A2T3HM97_9SPHI</name>
<protein>
    <submittedName>
        <fullName evidence="4">Two-component system response regulator</fullName>
    </submittedName>
</protein>
<dbReference type="GO" id="GO:0000160">
    <property type="term" value="P:phosphorelay signal transduction system"/>
    <property type="evidence" value="ECO:0007669"/>
    <property type="project" value="InterPro"/>
</dbReference>
<dbReference type="PANTHER" id="PTHR44591">
    <property type="entry name" value="STRESS RESPONSE REGULATOR PROTEIN 1"/>
    <property type="match status" value="1"/>
</dbReference>
<keyword evidence="5" id="KW-1185">Reference proteome</keyword>
<dbReference type="SUPFAM" id="SSF52172">
    <property type="entry name" value="CheY-like"/>
    <property type="match status" value="1"/>
</dbReference>
<feature type="modified residue" description="4-aspartylphosphate" evidence="2">
    <location>
        <position position="63"/>
    </location>
</feature>
<feature type="domain" description="Response regulatory" evidence="3">
    <location>
        <begin position="14"/>
        <end position="130"/>
    </location>
</feature>
<dbReference type="RefSeq" id="WP_107215750.1">
    <property type="nucleotide sequence ID" value="NZ_KZ686269.1"/>
</dbReference>
<dbReference type="InterPro" id="IPR001789">
    <property type="entry name" value="Sig_transdc_resp-reg_receiver"/>
</dbReference>
<dbReference type="CDD" id="cd00156">
    <property type="entry name" value="REC"/>
    <property type="match status" value="1"/>
</dbReference>
<dbReference type="EMBL" id="PYLS01000005">
    <property type="protein sequence ID" value="PST83491.1"/>
    <property type="molecule type" value="Genomic_DNA"/>
</dbReference>
<dbReference type="Pfam" id="PF00072">
    <property type="entry name" value="Response_reg"/>
    <property type="match status" value="1"/>
</dbReference>
<dbReference type="InterPro" id="IPR011006">
    <property type="entry name" value="CheY-like_superfamily"/>
</dbReference>
<reference evidence="4 5" key="1">
    <citation type="submission" date="2018-03" db="EMBL/GenBank/DDBJ databases">
        <authorList>
            <person name="Keele B.F."/>
        </authorList>
    </citation>
    <scope>NUCLEOTIDE SEQUENCE [LARGE SCALE GENOMIC DNA]</scope>
    <source>
        <strain evidence="4 5">YL28-9</strain>
    </source>
</reference>
<dbReference type="Proteomes" id="UP000240912">
    <property type="component" value="Unassembled WGS sequence"/>
</dbReference>
<dbReference type="SMART" id="SM00448">
    <property type="entry name" value="REC"/>
    <property type="match status" value="1"/>
</dbReference>
<dbReference type="Gene3D" id="3.40.50.2300">
    <property type="match status" value="1"/>
</dbReference>
<evidence type="ECO:0000313" key="5">
    <source>
        <dbReference type="Proteomes" id="UP000240912"/>
    </source>
</evidence>
<organism evidence="4 5">
    <name type="scientific">Pedobacter yulinensis</name>
    <dbReference type="NCBI Taxonomy" id="2126353"/>
    <lineage>
        <taxon>Bacteria</taxon>
        <taxon>Pseudomonadati</taxon>
        <taxon>Bacteroidota</taxon>
        <taxon>Sphingobacteriia</taxon>
        <taxon>Sphingobacteriales</taxon>
        <taxon>Sphingobacteriaceae</taxon>
        <taxon>Pedobacter</taxon>
    </lineage>
</organism>
<dbReference type="PROSITE" id="PS50110">
    <property type="entry name" value="RESPONSE_REGULATORY"/>
    <property type="match status" value="1"/>
</dbReference>
<sequence>MPVFANPSPSDKKRILIVDDEPSILKLLNFILSPIYQVFTVTSGYNAHLWLEEGNMPDLIISDMNMPHFDGQSFMKSIKISGFYRDIPLVILSAAEDLQMIVKEMPFTVEAFLPKPFNPEVLKNKISEILSEDYVQH</sequence>
<gene>
    <name evidence="4" type="ORF">C7T94_13100</name>
</gene>
<dbReference type="AlphaFoldDB" id="A0A2T3HM97"/>
<dbReference type="InterPro" id="IPR050595">
    <property type="entry name" value="Bact_response_regulator"/>
</dbReference>